<keyword evidence="2" id="KW-1185">Reference proteome</keyword>
<dbReference type="Proteomes" id="UP000076532">
    <property type="component" value="Unassembled WGS sequence"/>
</dbReference>
<evidence type="ECO:0008006" key="3">
    <source>
        <dbReference type="Google" id="ProtNLM"/>
    </source>
</evidence>
<evidence type="ECO:0000313" key="1">
    <source>
        <dbReference type="EMBL" id="KZP15148.1"/>
    </source>
</evidence>
<name>A0A166DWT9_9AGAM</name>
<dbReference type="EMBL" id="KV417608">
    <property type="protein sequence ID" value="KZP15148.1"/>
    <property type="molecule type" value="Genomic_DNA"/>
</dbReference>
<evidence type="ECO:0000313" key="2">
    <source>
        <dbReference type="Proteomes" id="UP000076532"/>
    </source>
</evidence>
<organism evidence="1 2">
    <name type="scientific">Athelia psychrophila</name>
    <dbReference type="NCBI Taxonomy" id="1759441"/>
    <lineage>
        <taxon>Eukaryota</taxon>
        <taxon>Fungi</taxon>
        <taxon>Dikarya</taxon>
        <taxon>Basidiomycota</taxon>
        <taxon>Agaricomycotina</taxon>
        <taxon>Agaricomycetes</taxon>
        <taxon>Agaricomycetidae</taxon>
        <taxon>Atheliales</taxon>
        <taxon>Atheliaceae</taxon>
        <taxon>Athelia</taxon>
    </lineage>
</organism>
<dbReference type="AlphaFoldDB" id="A0A166DWT9"/>
<protein>
    <recommendedName>
        <fullName evidence="3">C2H2-type domain-containing protein</fullName>
    </recommendedName>
</protein>
<dbReference type="OrthoDB" id="3251058at2759"/>
<proteinExistence type="predicted"/>
<gene>
    <name evidence="1" type="ORF">FIBSPDRAFT_935384</name>
</gene>
<sequence length="176" mass="19034">MPPKPAVAKATKDRDALKSLLETSSSRNVQRALIAALTNSTDEQVKALSDMLSSVAKAASTQKHCVRCHDPFFENQNHPKACTIKHNSEADADRAEIGSDTMVAELACCGYTYNPEEENPSNKPCIFAAHTSNPEDVDYFDGDQGEGNENVITCGEKGCTKKKRKGASTSGLKKKK</sequence>
<reference evidence="1 2" key="1">
    <citation type="journal article" date="2016" name="Mol. Biol. Evol.">
        <title>Comparative Genomics of Early-Diverging Mushroom-Forming Fungi Provides Insights into the Origins of Lignocellulose Decay Capabilities.</title>
        <authorList>
            <person name="Nagy L.G."/>
            <person name="Riley R."/>
            <person name="Tritt A."/>
            <person name="Adam C."/>
            <person name="Daum C."/>
            <person name="Floudas D."/>
            <person name="Sun H."/>
            <person name="Yadav J.S."/>
            <person name="Pangilinan J."/>
            <person name="Larsson K.H."/>
            <person name="Matsuura K."/>
            <person name="Barry K."/>
            <person name="Labutti K."/>
            <person name="Kuo R."/>
            <person name="Ohm R.A."/>
            <person name="Bhattacharya S.S."/>
            <person name="Shirouzu T."/>
            <person name="Yoshinaga Y."/>
            <person name="Martin F.M."/>
            <person name="Grigoriev I.V."/>
            <person name="Hibbett D.S."/>
        </authorList>
    </citation>
    <scope>NUCLEOTIDE SEQUENCE [LARGE SCALE GENOMIC DNA]</scope>
    <source>
        <strain evidence="1 2">CBS 109695</strain>
    </source>
</reference>
<accession>A0A166DWT9</accession>